<accession>A0A158EWY2</accession>
<dbReference type="Pfam" id="PF20901">
    <property type="entry name" value="Sf6_terminase"/>
    <property type="match status" value="1"/>
</dbReference>
<evidence type="ECO:0000313" key="1">
    <source>
        <dbReference type="EMBL" id="SAL12038.1"/>
    </source>
</evidence>
<reference evidence="1 2" key="1">
    <citation type="submission" date="2016-01" db="EMBL/GenBank/DDBJ databases">
        <authorList>
            <person name="Oliw E.H."/>
        </authorList>
    </citation>
    <scope>NUCLEOTIDE SEQUENCE [LARGE SCALE GENOMIC DNA]</scope>
    <source>
        <strain evidence="1">LMG 22029</strain>
    </source>
</reference>
<dbReference type="Gene3D" id="1.10.10.60">
    <property type="entry name" value="Homeodomain-like"/>
    <property type="match status" value="1"/>
</dbReference>
<evidence type="ECO:0000313" key="2">
    <source>
        <dbReference type="Proteomes" id="UP000054893"/>
    </source>
</evidence>
<dbReference type="Proteomes" id="UP000054893">
    <property type="component" value="Unassembled WGS sequence"/>
</dbReference>
<dbReference type="EMBL" id="FCOC02000001">
    <property type="protein sequence ID" value="SAL12038.1"/>
    <property type="molecule type" value="Genomic_DNA"/>
</dbReference>
<sequence length="136" mass="14992">MAKGDVTRTLDEIGIDEIVRMILEGDQMHVIARAFKCSPGMLTQWISKDDKRSACAREARAATAQMWEEKAETVLKDAKDAFELAKARELAHHYRWRAAKINPRQFGEKVDVGIGGIAGAPSVKVSIVRAGGKDDL</sequence>
<dbReference type="InterPro" id="IPR048683">
    <property type="entry name" value="Sf6_terminase"/>
</dbReference>
<organism evidence="1 2">
    <name type="scientific">Caballeronia sordidicola</name>
    <name type="common">Burkholderia sordidicola</name>
    <dbReference type="NCBI Taxonomy" id="196367"/>
    <lineage>
        <taxon>Bacteria</taxon>
        <taxon>Pseudomonadati</taxon>
        <taxon>Pseudomonadota</taxon>
        <taxon>Betaproteobacteria</taxon>
        <taxon>Burkholderiales</taxon>
        <taxon>Burkholderiaceae</taxon>
        <taxon>Caballeronia</taxon>
    </lineage>
</organism>
<dbReference type="AlphaFoldDB" id="A0A158EWY2"/>
<protein>
    <submittedName>
        <fullName evidence="1">Uncharacterized protein</fullName>
    </submittedName>
</protein>
<name>A0A158EWY2_CABSO</name>
<gene>
    <name evidence="1" type="ORF">AWB64_00468</name>
</gene>
<proteinExistence type="predicted"/>